<reference evidence="9 10" key="1">
    <citation type="journal article" date="2016" name="Nat. Commun.">
        <title>Thousands of microbial genomes shed light on interconnected biogeochemical processes in an aquifer system.</title>
        <authorList>
            <person name="Anantharaman K."/>
            <person name="Brown C.T."/>
            <person name="Hug L.A."/>
            <person name="Sharon I."/>
            <person name="Castelle C.J."/>
            <person name="Probst A.J."/>
            <person name="Thomas B.C."/>
            <person name="Singh A."/>
            <person name="Wilkins M.J."/>
            <person name="Karaoz U."/>
            <person name="Brodie E.L."/>
            <person name="Williams K.H."/>
            <person name="Hubbard S.S."/>
            <person name="Banfield J.F."/>
        </authorList>
    </citation>
    <scope>NUCLEOTIDE SEQUENCE [LARGE SCALE GENOMIC DNA]</scope>
</reference>
<evidence type="ECO:0000313" key="9">
    <source>
        <dbReference type="EMBL" id="OGZ64772.1"/>
    </source>
</evidence>
<keyword evidence="9" id="KW-0131">Cell cycle</keyword>
<evidence type="ECO:0000259" key="8">
    <source>
        <dbReference type="PROSITE" id="PS51740"/>
    </source>
</evidence>
<keyword evidence="9" id="KW-0132">Cell division</keyword>
<keyword evidence="2 7" id="KW-0963">Cytoplasm</keyword>
<dbReference type="SUPFAM" id="SSF89447">
    <property type="entry name" value="AbrB/MazE/MraZ-like"/>
    <property type="match status" value="1"/>
</dbReference>
<proteinExistence type="inferred from homology"/>
<evidence type="ECO:0000256" key="1">
    <source>
        <dbReference type="ARBA" id="ARBA00013860"/>
    </source>
</evidence>
<keyword evidence="6 7" id="KW-0804">Transcription</keyword>
<dbReference type="Pfam" id="PF02381">
    <property type="entry name" value="MraZ"/>
    <property type="match status" value="2"/>
</dbReference>
<dbReference type="InterPro" id="IPR037914">
    <property type="entry name" value="SpoVT-AbrB_sf"/>
</dbReference>
<sequence length="143" mass="16252">MLIGQYQHTIDTKKRLALPVKFRGELGGKVIITKGIEHCLVVYTEKEWEVFSQKLANLPISHIEARSFSRNILAAAMEIVLDKLGRILIPDYLKEYAGLKKNVVICGLSNRLEVWDEEKWESYRKSAEKGVEEIVSKLGPLGI</sequence>
<dbReference type="AlphaFoldDB" id="A0A1G2HQH1"/>
<dbReference type="InterPro" id="IPR020603">
    <property type="entry name" value="MraZ_dom"/>
</dbReference>
<dbReference type="HAMAP" id="MF_01008">
    <property type="entry name" value="MraZ"/>
    <property type="match status" value="1"/>
</dbReference>
<dbReference type="GO" id="GO:0009295">
    <property type="term" value="C:nucleoid"/>
    <property type="evidence" value="ECO:0007669"/>
    <property type="project" value="UniProtKB-SubCell"/>
</dbReference>
<dbReference type="EMBL" id="MHOO01000003">
    <property type="protein sequence ID" value="OGZ64772.1"/>
    <property type="molecule type" value="Genomic_DNA"/>
</dbReference>
<dbReference type="PROSITE" id="PS51740">
    <property type="entry name" value="SPOVT_ABRB"/>
    <property type="match status" value="2"/>
</dbReference>
<dbReference type="PANTHER" id="PTHR34701">
    <property type="entry name" value="TRANSCRIPTIONAL REGULATOR MRAZ"/>
    <property type="match status" value="1"/>
</dbReference>
<evidence type="ECO:0000256" key="6">
    <source>
        <dbReference type="ARBA" id="ARBA00023163"/>
    </source>
</evidence>
<feature type="domain" description="SpoVT-AbrB" evidence="8">
    <location>
        <begin position="76"/>
        <end position="119"/>
    </location>
</feature>
<comment type="subcellular location">
    <subcellularLocation>
        <location evidence="7">Cytoplasm</location>
        <location evidence="7">Nucleoid</location>
    </subcellularLocation>
</comment>
<dbReference type="GO" id="GO:0000976">
    <property type="term" value="F:transcription cis-regulatory region binding"/>
    <property type="evidence" value="ECO:0007669"/>
    <property type="project" value="TreeGrafter"/>
</dbReference>
<dbReference type="InterPro" id="IPR003444">
    <property type="entry name" value="MraZ"/>
</dbReference>
<dbReference type="Gene3D" id="3.40.1550.20">
    <property type="entry name" value="Transcriptional regulator MraZ domain"/>
    <property type="match status" value="1"/>
</dbReference>
<dbReference type="GO" id="GO:2000143">
    <property type="term" value="P:negative regulation of DNA-templated transcription initiation"/>
    <property type="evidence" value="ECO:0007669"/>
    <property type="project" value="TreeGrafter"/>
</dbReference>
<keyword evidence="4 7" id="KW-0805">Transcription regulation</keyword>
<dbReference type="NCBIfam" id="TIGR00242">
    <property type="entry name" value="division/cell wall cluster transcriptional repressor MraZ"/>
    <property type="match status" value="1"/>
</dbReference>
<dbReference type="InterPro" id="IPR035642">
    <property type="entry name" value="MraZ_N"/>
</dbReference>
<keyword evidence="3" id="KW-0677">Repeat</keyword>
<evidence type="ECO:0000313" key="10">
    <source>
        <dbReference type="Proteomes" id="UP000176855"/>
    </source>
</evidence>
<keyword evidence="5 7" id="KW-0238">DNA-binding</keyword>
<dbReference type="GO" id="GO:0005737">
    <property type="term" value="C:cytoplasm"/>
    <property type="evidence" value="ECO:0007669"/>
    <property type="project" value="UniProtKB-UniRule"/>
</dbReference>
<gene>
    <name evidence="7" type="primary">mraZ</name>
    <name evidence="9" type="ORF">A2730_02100</name>
</gene>
<dbReference type="CDD" id="cd16321">
    <property type="entry name" value="MraZ_C"/>
    <property type="match status" value="1"/>
</dbReference>
<evidence type="ECO:0000256" key="2">
    <source>
        <dbReference type="ARBA" id="ARBA00022490"/>
    </source>
</evidence>
<name>A0A1G2HQH1_9BACT</name>
<comment type="caution">
    <text evidence="9">The sequence shown here is derived from an EMBL/GenBank/DDBJ whole genome shotgun (WGS) entry which is preliminary data.</text>
</comment>
<dbReference type="InterPro" id="IPR038619">
    <property type="entry name" value="MraZ_sf"/>
</dbReference>
<dbReference type="GO" id="GO:0051301">
    <property type="term" value="P:cell division"/>
    <property type="evidence" value="ECO:0007669"/>
    <property type="project" value="UniProtKB-KW"/>
</dbReference>
<dbReference type="STRING" id="1802202.A2730_02100"/>
<evidence type="ECO:0000256" key="4">
    <source>
        <dbReference type="ARBA" id="ARBA00023015"/>
    </source>
</evidence>
<dbReference type="PANTHER" id="PTHR34701:SF1">
    <property type="entry name" value="TRANSCRIPTIONAL REGULATOR MRAZ"/>
    <property type="match status" value="1"/>
</dbReference>
<evidence type="ECO:0000256" key="5">
    <source>
        <dbReference type="ARBA" id="ARBA00023125"/>
    </source>
</evidence>
<dbReference type="GO" id="GO:0003700">
    <property type="term" value="F:DNA-binding transcription factor activity"/>
    <property type="evidence" value="ECO:0007669"/>
    <property type="project" value="UniProtKB-UniRule"/>
</dbReference>
<accession>A0A1G2HQH1</accession>
<dbReference type="CDD" id="cd16320">
    <property type="entry name" value="MraZ_N"/>
    <property type="match status" value="1"/>
</dbReference>
<dbReference type="InterPro" id="IPR035644">
    <property type="entry name" value="MraZ_C"/>
</dbReference>
<evidence type="ECO:0000256" key="7">
    <source>
        <dbReference type="HAMAP-Rule" id="MF_01008"/>
    </source>
</evidence>
<evidence type="ECO:0000256" key="3">
    <source>
        <dbReference type="ARBA" id="ARBA00022737"/>
    </source>
</evidence>
<comment type="subunit">
    <text evidence="7">Forms oligomers.</text>
</comment>
<comment type="similarity">
    <text evidence="7">Belongs to the MraZ family.</text>
</comment>
<dbReference type="Proteomes" id="UP000176855">
    <property type="component" value="Unassembled WGS sequence"/>
</dbReference>
<organism evidence="9 10">
    <name type="scientific">Candidatus Staskawiczbacteria bacterium RIFCSPHIGHO2_01_FULL_39_25</name>
    <dbReference type="NCBI Taxonomy" id="1802202"/>
    <lineage>
        <taxon>Bacteria</taxon>
        <taxon>Candidatus Staskawicziibacteriota</taxon>
    </lineage>
</organism>
<dbReference type="InterPro" id="IPR007159">
    <property type="entry name" value="SpoVT-AbrB_dom"/>
</dbReference>
<feature type="domain" description="SpoVT-AbrB" evidence="8">
    <location>
        <begin position="5"/>
        <end position="47"/>
    </location>
</feature>
<protein>
    <recommendedName>
        <fullName evidence="1 7">Transcriptional regulator MraZ</fullName>
    </recommendedName>
</protein>